<dbReference type="InterPro" id="IPR029063">
    <property type="entry name" value="SAM-dependent_MTases_sf"/>
</dbReference>
<dbReference type="SUPFAM" id="SSF53335">
    <property type="entry name" value="S-adenosyl-L-methionine-dependent methyltransferases"/>
    <property type="match status" value="1"/>
</dbReference>
<dbReference type="RefSeq" id="WP_167968817.1">
    <property type="nucleotide sequence ID" value="NZ_BHZG01000003.1"/>
</dbReference>
<dbReference type="InterPro" id="IPR025714">
    <property type="entry name" value="Methyltranfer_dom"/>
</dbReference>
<evidence type="ECO:0000313" key="2">
    <source>
        <dbReference type="EMBL" id="NJQ05538.1"/>
    </source>
</evidence>
<sequence length="281" mass="30357">MAHGEEVGIITYLQVNRAFMAPVVEQAVARLGLEERRRVLDVGTGAGGGLVALARATGPEGRVLAVDRNEDALALARGHAEAEGVLERVHFEPADLMRVAARAAAGDRFDAIWAGDVIWPGNVPDPGRAVAELADSLAPGGVLALFTSNYYNATFLPGHAQLERRLLTASELNWGIPADGPDHYARHVHWMRAAGLTDVRLHVLPRIGFPVDDDPTVRPYLERIVWPELLAAARSRGREAGMSDDDLARVEALLRPGGPEYVVDEPGYYLVHPALLVTGVR</sequence>
<dbReference type="Pfam" id="PF13847">
    <property type="entry name" value="Methyltransf_31"/>
    <property type="match status" value="1"/>
</dbReference>
<dbReference type="PANTHER" id="PTHR44068:SF11">
    <property type="entry name" value="GERANYL DIPHOSPHATE 2-C-METHYLTRANSFERASE"/>
    <property type="match status" value="1"/>
</dbReference>
<evidence type="ECO:0000259" key="1">
    <source>
        <dbReference type="Pfam" id="PF13847"/>
    </source>
</evidence>
<organism evidence="2 3">
    <name type="scientific">Streptomyces lonarensis</name>
    <dbReference type="NCBI Taxonomy" id="700599"/>
    <lineage>
        <taxon>Bacteria</taxon>
        <taxon>Bacillati</taxon>
        <taxon>Actinomycetota</taxon>
        <taxon>Actinomycetes</taxon>
        <taxon>Kitasatosporales</taxon>
        <taxon>Streptomycetaceae</taxon>
        <taxon>Streptomyces</taxon>
    </lineage>
</organism>
<dbReference type="Proteomes" id="UP000578686">
    <property type="component" value="Unassembled WGS sequence"/>
</dbReference>
<evidence type="ECO:0000313" key="3">
    <source>
        <dbReference type="Proteomes" id="UP000578686"/>
    </source>
</evidence>
<gene>
    <name evidence="2" type="ORF">HCN56_08100</name>
</gene>
<dbReference type="CDD" id="cd02440">
    <property type="entry name" value="AdoMet_MTases"/>
    <property type="match status" value="1"/>
</dbReference>
<name>A0A7X6CZR2_9ACTN</name>
<reference evidence="2 3" key="1">
    <citation type="submission" date="2020-03" db="EMBL/GenBank/DDBJ databases">
        <title>Draft genome of Streptomyces sp. ventii, isolated from the Axial Seamount in the Pacific Ocean, and resequencing of the two type strains Streptomyces lonarensis strain NCL 716 and Streptomyces bohaiensis strain 11A07.</title>
        <authorList>
            <person name="Loughran R.M."/>
            <person name="Pfannmuller K.M."/>
            <person name="Wasson B.J."/>
            <person name="Deadmond M.C."/>
            <person name="Paddock B.E."/>
            <person name="Koyack M.J."/>
            <person name="Gallegos D.A."/>
            <person name="Mitchell E.A."/>
            <person name="Ushijima B."/>
            <person name="Saw J.H."/>
            <person name="Mcphail K.L."/>
            <person name="Videau P."/>
        </authorList>
    </citation>
    <scope>NUCLEOTIDE SEQUENCE [LARGE SCALE GENOMIC DNA]</scope>
    <source>
        <strain evidence="2 3">NCL716</strain>
    </source>
</reference>
<dbReference type="Gene3D" id="3.40.50.150">
    <property type="entry name" value="Vaccinia Virus protein VP39"/>
    <property type="match status" value="1"/>
</dbReference>
<feature type="domain" description="Methyltransferase" evidence="1">
    <location>
        <begin position="36"/>
        <end position="157"/>
    </location>
</feature>
<keyword evidence="2" id="KW-0808">Transferase</keyword>
<keyword evidence="3" id="KW-1185">Reference proteome</keyword>
<dbReference type="InterPro" id="IPR050447">
    <property type="entry name" value="Erg6_SMT_methyltransf"/>
</dbReference>
<comment type="caution">
    <text evidence="2">The sequence shown here is derived from an EMBL/GenBank/DDBJ whole genome shotgun (WGS) entry which is preliminary data.</text>
</comment>
<accession>A0A7X6CZR2</accession>
<dbReference type="PANTHER" id="PTHR44068">
    <property type="entry name" value="ZGC:194242"/>
    <property type="match status" value="1"/>
</dbReference>
<dbReference type="AlphaFoldDB" id="A0A7X6CZR2"/>
<proteinExistence type="predicted"/>
<keyword evidence="2" id="KW-0489">Methyltransferase</keyword>
<protein>
    <submittedName>
        <fullName evidence="2">Methyltransferase domain-containing protein</fullName>
    </submittedName>
</protein>
<dbReference type="EMBL" id="JAAVJD010000040">
    <property type="protein sequence ID" value="NJQ05538.1"/>
    <property type="molecule type" value="Genomic_DNA"/>
</dbReference>
<dbReference type="GO" id="GO:0008168">
    <property type="term" value="F:methyltransferase activity"/>
    <property type="evidence" value="ECO:0007669"/>
    <property type="project" value="UniProtKB-KW"/>
</dbReference>
<dbReference type="GO" id="GO:0032259">
    <property type="term" value="P:methylation"/>
    <property type="evidence" value="ECO:0007669"/>
    <property type="project" value="UniProtKB-KW"/>
</dbReference>